<keyword evidence="5" id="KW-1185">Reference proteome</keyword>
<organism evidence="4 5">
    <name type="scientific">Diploscapter pachys</name>
    <dbReference type="NCBI Taxonomy" id="2018661"/>
    <lineage>
        <taxon>Eukaryota</taxon>
        <taxon>Metazoa</taxon>
        <taxon>Ecdysozoa</taxon>
        <taxon>Nematoda</taxon>
        <taxon>Chromadorea</taxon>
        <taxon>Rhabditida</taxon>
        <taxon>Rhabditina</taxon>
        <taxon>Rhabditomorpha</taxon>
        <taxon>Rhabditoidea</taxon>
        <taxon>Rhabditidae</taxon>
        <taxon>Diploscapter</taxon>
    </lineage>
</organism>
<evidence type="ECO:0000313" key="4">
    <source>
        <dbReference type="EMBL" id="PAV67984.1"/>
    </source>
</evidence>
<dbReference type="STRING" id="2018661.A0A2A2K230"/>
<gene>
    <name evidence="4" type="ORF">WR25_23352</name>
</gene>
<dbReference type="SUPFAM" id="SSF47862">
    <property type="entry name" value="Saposin"/>
    <property type="match status" value="1"/>
</dbReference>
<accession>A0A2A2K230</accession>
<dbReference type="AlphaFoldDB" id="A0A2A2K230"/>
<reference evidence="4 5" key="1">
    <citation type="journal article" date="2017" name="Curr. Biol.">
        <title>Genome architecture and evolution of a unichromosomal asexual nematode.</title>
        <authorList>
            <person name="Fradin H."/>
            <person name="Zegar C."/>
            <person name="Gutwein M."/>
            <person name="Lucas J."/>
            <person name="Kovtun M."/>
            <person name="Corcoran D."/>
            <person name="Baugh L.R."/>
            <person name="Kiontke K."/>
            <person name="Gunsalus K."/>
            <person name="Fitch D.H."/>
            <person name="Piano F."/>
        </authorList>
    </citation>
    <scope>NUCLEOTIDE SEQUENCE [LARGE SCALE GENOMIC DNA]</scope>
    <source>
        <strain evidence="4">PF1309</strain>
    </source>
</reference>
<evidence type="ECO:0000259" key="3">
    <source>
        <dbReference type="PROSITE" id="PS50015"/>
    </source>
</evidence>
<dbReference type="InterPro" id="IPR011001">
    <property type="entry name" value="Saposin-like"/>
</dbReference>
<evidence type="ECO:0000313" key="5">
    <source>
        <dbReference type="Proteomes" id="UP000218231"/>
    </source>
</evidence>
<keyword evidence="2" id="KW-0732">Signal</keyword>
<name>A0A2A2K230_9BILA</name>
<feature type="chain" id="PRO_5012991235" description="Saposin B-type domain-containing protein" evidence="2">
    <location>
        <begin position="21"/>
        <end position="125"/>
    </location>
</feature>
<keyword evidence="1" id="KW-1015">Disulfide bond</keyword>
<feature type="signal peptide" evidence="2">
    <location>
        <begin position="1"/>
        <end position="20"/>
    </location>
</feature>
<evidence type="ECO:0000256" key="2">
    <source>
        <dbReference type="SAM" id="SignalP"/>
    </source>
</evidence>
<sequence length="125" mass="14237">MSFIVYPALLLLSVCLLVTSLPIDEKNKLVKYGMFKVNKPDCMHKNDKLGCICEVCKDVVAFTRLMILDHAASEEQILDKVCVKIFGYDKEKENMCESIIKAELPEIIKYVKARVDPKKTCAKFC</sequence>
<dbReference type="InterPro" id="IPR008139">
    <property type="entry name" value="SaposinB_dom"/>
</dbReference>
<dbReference type="PROSITE" id="PS50015">
    <property type="entry name" value="SAP_B"/>
    <property type="match status" value="1"/>
</dbReference>
<dbReference type="EMBL" id="LIAE01009853">
    <property type="protein sequence ID" value="PAV67984.1"/>
    <property type="molecule type" value="Genomic_DNA"/>
</dbReference>
<dbReference type="Proteomes" id="UP000218231">
    <property type="component" value="Unassembled WGS sequence"/>
</dbReference>
<dbReference type="SMART" id="SM00741">
    <property type="entry name" value="SapB"/>
    <property type="match status" value="1"/>
</dbReference>
<proteinExistence type="predicted"/>
<dbReference type="OrthoDB" id="10045006at2759"/>
<comment type="caution">
    <text evidence="4">The sequence shown here is derived from an EMBL/GenBank/DDBJ whole genome shotgun (WGS) entry which is preliminary data.</text>
</comment>
<feature type="domain" description="Saposin B-type" evidence="3">
    <location>
        <begin position="49"/>
        <end position="125"/>
    </location>
</feature>
<evidence type="ECO:0000256" key="1">
    <source>
        <dbReference type="ARBA" id="ARBA00023157"/>
    </source>
</evidence>
<dbReference type="Gene3D" id="1.10.225.10">
    <property type="entry name" value="Saposin-like"/>
    <property type="match status" value="1"/>
</dbReference>
<protein>
    <recommendedName>
        <fullName evidence="3">Saposin B-type domain-containing protein</fullName>
    </recommendedName>
</protein>